<protein>
    <recommendedName>
        <fullName evidence="3">DNA-directed DNA polymerase</fullName>
    </recommendedName>
</protein>
<proteinExistence type="predicted"/>
<accession>A0A9P0E9P2</accession>
<sequence length="807" mass="93810">MVVYARVEHISGHSKLSEVAKKVSLVYSMKRYMQMEAHFQSQTCYLCSRPYTSDNGKVMDHDHITGMHRGPAHSKCNILYRTPRFLPVLFHNLGGYDAHFIVRELGRGLTEEENKNMRIDVIPNSEEKYISFAMTVETSKFFPADHLDLVIRKGVYPYDYVDSFEKLRETVLPPKEAFYNQLNEMPVSDEDYQHAQAVWGTFNIRTLAAYSELYLKVDVMLLCDIFENFRDACLGAYSLDPAWYYTAPGLAWDAMLKYTGIQLDLLADYDMVLMIERGIRGGLCQCSHRYGIASNKYLDPDRDPQEESSYISYLDANNLYGWAMSKVLPSGGFEWVKNPESVDFLNLPKDGPFGYIVEADIEYPERLHDLHNDFPLLPENKVPPGGKFKKLWASLDNREKYVLHFINLQQAMSLLLKLVRVHRALLFRQSHWLRSYIELNTKHRQQATNDFDKDFFKLMNNAVFGKFMEDVRKRCKIELVVNQRRLTKLTAKPTFKDRTIYTDSLVAVHSDFEKIEMNKPIYVRMAILDLSKTDDLYNDMTEFMDELDTSDYPNGHPIHRSYNKKVLGKFKDEANRVPVSEFVGLRAKMYSLRIPVNKVIKKAKGIKKSAVENRITFDDYLATLRDGKEFKTTFQVGEVASNYIKKLVNNDIKELDTIYGIVYDGRRFTVGDTVVSIQKDIISVGEVDYYGTPVMRRCADNNKKKKKKLRVIETPKQIGSSAIKLCNEAKRYQRIIPKTRLSNFDLILLAKVHKVRTFRGVFMRDEFPNKPWKNERTIFNLDNSYGKGTHWVCYKKILQLVYYVDSS</sequence>
<dbReference type="PANTHER" id="PTHR31511">
    <property type="entry name" value="PROTEIN CBG23764"/>
    <property type="match status" value="1"/>
</dbReference>
<dbReference type="Proteomes" id="UP001152798">
    <property type="component" value="Chromosome 1"/>
</dbReference>
<evidence type="ECO:0008006" key="3">
    <source>
        <dbReference type="Google" id="ProtNLM"/>
    </source>
</evidence>
<dbReference type="EMBL" id="OV725077">
    <property type="protein sequence ID" value="CAH1389916.1"/>
    <property type="molecule type" value="Genomic_DNA"/>
</dbReference>
<dbReference type="InterPro" id="IPR044925">
    <property type="entry name" value="His-Me_finger_sf"/>
</dbReference>
<keyword evidence="2" id="KW-1185">Reference proteome</keyword>
<dbReference type="Gene3D" id="3.40.1800.10">
    <property type="entry name" value="His-Me finger endonucleases"/>
    <property type="match status" value="1"/>
</dbReference>
<dbReference type="InterPro" id="IPR043502">
    <property type="entry name" value="DNA/RNA_pol_sf"/>
</dbReference>
<evidence type="ECO:0000313" key="1">
    <source>
        <dbReference type="EMBL" id="CAH1389916.1"/>
    </source>
</evidence>
<reference evidence="1" key="1">
    <citation type="submission" date="2022-01" db="EMBL/GenBank/DDBJ databases">
        <authorList>
            <person name="King R."/>
        </authorList>
    </citation>
    <scope>NUCLEOTIDE SEQUENCE</scope>
</reference>
<organism evidence="1 2">
    <name type="scientific">Nezara viridula</name>
    <name type="common">Southern green stink bug</name>
    <name type="synonym">Cimex viridulus</name>
    <dbReference type="NCBI Taxonomy" id="85310"/>
    <lineage>
        <taxon>Eukaryota</taxon>
        <taxon>Metazoa</taxon>
        <taxon>Ecdysozoa</taxon>
        <taxon>Arthropoda</taxon>
        <taxon>Hexapoda</taxon>
        <taxon>Insecta</taxon>
        <taxon>Pterygota</taxon>
        <taxon>Neoptera</taxon>
        <taxon>Paraneoptera</taxon>
        <taxon>Hemiptera</taxon>
        <taxon>Heteroptera</taxon>
        <taxon>Panheteroptera</taxon>
        <taxon>Pentatomomorpha</taxon>
        <taxon>Pentatomoidea</taxon>
        <taxon>Pentatomidae</taxon>
        <taxon>Pentatominae</taxon>
        <taxon>Nezara</taxon>
    </lineage>
</organism>
<dbReference type="SUPFAM" id="SSF53098">
    <property type="entry name" value="Ribonuclease H-like"/>
    <property type="match status" value="1"/>
</dbReference>
<dbReference type="GO" id="GO:0071897">
    <property type="term" value="P:DNA biosynthetic process"/>
    <property type="evidence" value="ECO:0007669"/>
    <property type="project" value="UniProtKB-ARBA"/>
</dbReference>
<dbReference type="AlphaFoldDB" id="A0A9P0E9P2"/>
<dbReference type="GO" id="GO:0042575">
    <property type="term" value="C:DNA polymerase complex"/>
    <property type="evidence" value="ECO:0007669"/>
    <property type="project" value="UniProtKB-ARBA"/>
</dbReference>
<gene>
    <name evidence="1" type="ORF">NEZAVI_LOCUS1206</name>
</gene>
<dbReference type="InterPro" id="IPR038563">
    <property type="entry name" value="Endonuclease_7_sf"/>
</dbReference>
<dbReference type="SUPFAM" id="SSF54060">
    <property type="entry name" value="His-Me finger endonucleases"/>
    <property type="match status" value="1"/>
</dbReference>
<dbReference type="OrthoDB" id="8191949at2759"/>
<dbReference type="PANTHER" id="PTHR31511:SF12">
    <property type="entry name" value="RHO TERMINATION FACTOR N-TERMINAL DOMAIN-CONTAINING PROTEIN"/>
    <property type="match status" value="1"/>
</dbReference>
<name>A0A9P0E9P2_NEZVI</name>
<dbReference type="Pfam" id="PF02945">
    <property type="entry name" value="Endonuclease_7"/>
    <property type="match status" value="1"/>
</dbReference>
<dbReference type="InterPro" id="IPR004211">
    <property type="entry name" value="Endonuclease_7"/>
</dbReference>
<dbReference type="InterPro" id="IPR012337">
    <property type="entry name" value="RNaseH-like_sf"/>
</dbReference>
<dbReference type="SUPFAM" id="SSF56672">
    <property type="entry name" value="DNA/RNA polymerases"/>
    <property type="match status" value="1"/>
</dbReference>
<evidence type="ECO:0000313" key="2">
    <source>
        <dbReference type="Proteomes" id="UP001152798"/>
    </source>
</evidence>